<gene>
    <name evidence="2" type="ORF">K493DRAFT_406912</name>
</gene>
<evidence type="ECO:0000313" key="3">
    <source>
        <dbReference type="Proteomes" id="UP000193498"/>
    </source>
</evidence>
<dbReference type="PANTHER" id="PTHR42860:SF1">
    <property type="entry name" value="VITAMIN B12-BINDING PROTEIN"/>
    <property type="match status" value="1"/>
</dbReference>
<keyword evidence="2" id="KW-0675">Receptor</keyword>
<comment type="caution">
    <text evidence="2">The sequence shown here is derived from an EMBL/GenBank/DDBJ whole genome shotgun (WGS) entry which is preliminary data.</text>
</comment>
<sequence>MLSPPKTRVISLLPSATEILGSIPGGTELLVGRSHEGLRLGRPLRRSITDRPCLTKQRTTFTTPADVNRQVSEALALGQSLYTLDVDLLKALEPEVILAQSLCKVCAIDFMSVERVAASMEKTPVVLDLNPNCLGDMLEEVTMIGNAVGLAQEAQLVLDELSARIRAVEQHVLDRGDFVKPRCLVIEWPDPVYVSGHWTPQIVEMAGGLHPLNSCVKTNARGEKFARYGRPFTPEEIVDTQAEIIIIAPCGLDLVETEKQTNLLAENDWWQQATKQTRAIYLVDGSQMFNRPGPRLVDALEFCAGIILDQPHLIPDGFPYKLWK</sequence>
<evidence type="ECO:0000313" key="2">
    <source>
        <dbReference type="EMBL" id="ORX97465.1"/>
    </source>
</evidence>
<dbReference type="Gene3D" id="3.40.50.1980">
    <property type="entry name" value="Nitrogenase molybdenum iron protein domain"/>
    <property type="match status" value="2"/>
</dbReference>
<evidence type="ECO:0000259" key="1">
    <source>
        <dbReference type="PROSITE" id="PS50983"/>
    </source>
</evidence>
<name>A0A1Y1YHL5_9FUNG</name>
<feature type="domain" description="Fe/B12 periplasmic-binding" evidence="1">
    <location>
        <begin position="8"/>
        <end position="311"/>
    </location>
</feature>
<accession>A0A1Y1YHL5</accession>
<dbReference type="OrthoDB" id="274765at2759"/>
<dbReference type="InterPro" id="IPR051030">
    <property type="entry name" value="Vitamin_B12-ABC_binding"/>
</dbReference>
<dbReference type="InParanoid" id="A0A1Y1YHL5"/>
<dbReference type="Proteomes" id="UP000193498">
    <property type="component" value="Unassembled WGS sequence"/>
</dbReference>
<keyword evidence="3" id="KW-1185">Reference proteome</keyword>
<dbReference type="PANTHER" id="PTHR42860">
    <property type="entry name" value="VITAMIN B12-BINDING PROTEIN"/>
    <property type="match status" value="1"/>
</dbReference>
<proteinExistence type="predicted"/>
<dbReference type="EMBL" id="MCFE01000132">
    <property type="protein sequence ID" value="ORX97465.1"/>
    <property type="molecule type" value="Genomic_DNA"/>
</dbReference>
<dbReference type="SUPFAM" id="SSF53807">
    <property type="entry name" value="Helical backbone' metal receptor"/>
    <property type="match status" value="1"/>
</dbReference>
<dbReference type="InterPro" id="IPR002491">
    <property type="entry name" value="ABC_transptr_periplasmic_BD"/>
</dbReference>
<protein>
    <submittedName>
        <fullName evidence="2">Helical backbone metal receptor</fullName>
    </submittedName>
</protein>
<dbReference type="AlphaFoldDB" id="A0A1Y1YHL5"/>
<organism evidence="2 3">
    <name type="scientific">Basidiobolus meristosporus CBS 931.73</name>
    <dbReference type="NCBI Taxonomy" id="1314790"/>
    <lineage>
        <taxon>Eukaryota</taxon>
        <taxon>Fungi</taxon>
        <taxon>Fungi incertae sedis</taxon>
        <taxon>Zoopagomycota</taxon>
        <taxon>Entomophthoromycotina</taxon>
        <taxon>Basidiobolomycetes</taxon>
        <taxon>Basidiobolales</taxon>
        <taxon>Basidiobolaceae</taxon>
        <taxon>Basidiobolus</taxon>
    </lineage>
</organism>
<dbReference type="STRING" id="1314790.A0A1Y1YHL5"/>
<dbReference type="PROSITE" id="PS50983">
    <property type="entry name" value="FE_B12_PBP"/>
    <property type="match status" value="1"/>
</dbReference>
<reference evidence="2 3" key="1">
    <citation type="submission" date="2016-07" db="EMBL/GenBank/DDBJ databases">
        <title>Pervasive Adenine N6-methylation of Active Genes in Fungi.</title>
        <authorList>
            <consortium name="DOE Joint Genome Institute"/>
            <person name="Mondo S.J."/>
            <person name="Dannebaum R.O."/>
            <person name="Kuo R.C."/>
            <person name="Labutti K."/>
            <person name="Haridas S."/>
            <person name="Kuo A."/>
            <person name="Salamov A."/>
            <person name="Ahrendt S.R."/>
            <person name="Lipzen A."/>
            <person name="Sullivan W."/>
            <person name="Andreopoulos W.B."/>
            <person name="Clum A."/>
            <person name="Lindquist E."/>
            <person name="Daum C."/>
            <person name="Ramamoorthy G.K."/>
            <person name="Gryganskyi A."/>
            <person name="Culley D."/>
            <person name="Magnuson J.K."/>
            <person name="James T.Y."/>
            <person name="O'Malley M.A."/>
            <person name="Stajich J.E."/>
            <person name="Spatafora J.W."/>
            <person name="Visel A."/>
            <person name="Grigoriev I.V."/>
        </authorList>
    </citation>
    <scope>NUCLEOTIDE SEQUENCE [LARGE SCALE GENOMIC DNA]</scope>
    <source>
        <strain evidence="2 3">CBS 931.73</strain>
    </source>
</reference>